<feature type="signal peptide" evidence="2">
    <location>
        <begin position="1"/>
        <end position="27"/>
    </location>
</feature>
<protein>
    <recommendedName>
        <fullName evidence="5">Lipoprotein</fullName>
    </recommendedName>
</protein>
<comment type="caution">
    <text evidence="3">The sequence shown here is derived from an EMBL/GenBank/DDBJ whole genome shotgun (WGS) entry which is preliminary data.</text>
</comment>
<keyword evidence="4" id="KW-1185">Reference proteome</keyword>
<organism evidence="3 4">
    <name type="scientific">Streptomyces albiaxialis</name>
    <dbReference type="NCBI Taxonomy" id="329523"/>
    <lineage>
        <taxon>Bacteria</taxon>
        <taxon>Bacillati</taxon>
        <taxon>Actinomycetota</taxon>
        <taxon>Actinomycetes</taxon>
        <taxon>Kitasatosporales</taxon>
        <taxon>Streptomycetaceae</taxon>
        <taxon>Streptomyces</taxon>
    </lineage>
</organism>
<dbReference type="PROSITE" id="PS51257">
    <property type="entry name" value="PROKAR_LIPOPROTEIN"/>
    <property type="match status" value="1"/>
</dbReference>
<gene>
    <name evidence="3" type="ORF">GCM10009801_01410</name>
</gene>
<name>A0ABN2VDU8_9ACTN</name>
<sequence>MRGTTLRRTVAAAVAVPVLALSVAACSDDGGGDGKKGRGGEQQASGGDESEQVPPLDEKALRGALLRTGEVKGYRVQPSKKDALPPRNTLEADEAECAPVTDAVDSKPEQARTAYASGTVMKGDFSTGQSVQQVLLSAYAPGDAEKWLGELRGALEGDGCREFTGKSGTGEQARVRVEPDGGGGSADAGDDSVQFTMKDAKGKDAPTVFTVVRSGANTATFMSVSLSGKPVPVAKPVVDRQLAKLESAAEG</sequence>
<evidence type="ECO:0000256" key="2">
    <source>
        <dbReference type="SAM" id="SignalP"/>
    </source>
</evidence>
<accession>A0ABN2VDU8</accession>
<dbReference type="EMBL" id="BAAAPE010000001">
    <property type="protein sequence ID" value="GAA2060141.1"/>
    <property type="molecule type" value="Genomic_DNA"/>
</dbReference>
<evidence type="ECO:0000313" key="3">
    <source>
        <dbReference type="EMBL" id="GAA2060141.1"/>
    </source>
</evidence>
<evidence type="ECO:0008006" key="5">
    <source>
        <dbReference type="Google" id="ProtNLM"/>
    </source>
</evidence>
<proteinExistence type="predicted"/>
<dbReference type="Proteomes" id="UP001500016">
    <property type="component" value="Unassembled WGS sequence"/>
</dbReference>
<evidence type="ECO:0000313" key="4">
    <source>
        <dbReference type="Proteomes" id="UP001500016"/>
    </source>
</evidence>
<dbReference type="RefSeq" id="WP_344522814.1">
    <property type="nucleotide sequence ID" value="NZ_BAAAPE010000001.1"/>
</dbReference>
<evidence type="ECO:0000256" key="1">
    <source>
        <dbReference type="SAM" id="MobiDB-lite"/>
    </source>
</evidence>
<feature type="region of interest" description="Disordered" evidence="1">
    <location>
        <begin position="25"/>
        <end position="58"/>
    </location>
</feature>
<reference evidence="3 4" key="1">
    <citation type="journal article" date="2019" name="Int. J. Syst. Evol. Microbiol.">
        <title>The Global Catalogue of Microorganisms (GCM) 10K type strain sequencing project: providing services to taxonomists for standard genome sequencing and annotation.</title>
        <authorList>
            <consortium name="The Broad Institute Genomics Platform"/>
            <consortium name="The Broad Institute Genome Sequencing Center for Infectious Disease"/>
            <person name="Wu L."/>
            <person name="Ma J."/>
        </authorList>
    </citation>
    <scope>NUCLEOTIDE SEQUENCE [LARGE SCALE GENOMIC DNA]</scope>
    <source>
        <strain evidence="3 4">JCM 15478</strain>
    </source>
</reference>
<keyword evidence="2" id="KW-0732">Signal</keyword>
<feature type="region of interest" description="Disordered" evidence="1">
    <location>
        <begin position="164"/>
        <end position="195"/>
    </location>
</feature>
<feature type="chain" id="PRO_5045629665" description="Lipoprotein" evidence="2">
    <location>
        <begin position="28"/>
        <end position="251"/>
    </location>
</feature>